<proteinExistence type="inferred from homology"/>
<reference evidence="7 8" key="1">
    <citation type="journal article" date="2014" name="J. Microbiol.">
        <title>Diaminobutyricibacter tongyongensis gen. nov., sp. nov. and Homoserinibacter gongjuensis gen. nov., sp. nov. belong to the family Microbacteriaceae.</title>
        <authorList>
            <person name="Kim S.J."/>
            <person name="Ahn J.H."/>
            <person name="Weon H.Y."/>
            <person name="Hamada M."/>
            <person name="Suzuki K."/>
            <person name="Kwon S.W."/>
        </authorList>
    </citation>
    <scope>NUCLEOTIDE SEQUENCE [LARGE SCALE GENOMIC DNA]</scope>
    <source>
        <strain evidence="7 8">NBRC 108724</strain>
    </source>
</reference>
<dbReference type="InterPro" id="IPR036388">
    <property type="entry name" value="WH-like_DNA-bd_sf"/>
</dbReference>
<dbReference type="AlphaFoldDB" id="A0A6L9XYD9"/>
<keyword evidence="3" id="KW-0731">Sigma factor</keyword>
<dbReference type="Gene3D" id="1.10.1740.10">
    <property type="match status" value="1"/>
</dbReference>
<dbReference type="InterPro" id="IPR014284">
    <property type="entry name" value="RNA_pol_sigma-70_dom"/>
</dbReference>
<evidence type="ECO:0000313" key="8">
    <source>
        <dbReference type="Proteomes" id="UP000474967"/>
    </source>
</evidence>
<evidence type="ECO:0000259" key="5">
    <source>
        <dbReference type="Pfam" id="PF04542"/>
    </source>
</evidence>
<keyword evidence="4" id="KW-0804">Transcription</keyword>
<evidence type="ECO:0000259" key="6">
    <source>
        <dbReference type="Pfam" id="PF08281"/>
    </source>
</evidence>
<name>A0A6L9XYD9_9MICO</name>
<organism evidence="7 8">
    <name type="scientific">Leifsonia tongyongensis</name>
    <dbReference type="NCBI Taxonomy" id="1268043"/>
    <lineage>
        <taxon>Bacteria</taxon>
        <taxon>Bacillati</taxon>
        <taxon>Actinomycetota</taxon>
        <taxon>Actinomycetes</taxon>
        <taxon>Micrococcales</taxon>
        <taxon>Microbacteriaceae</taxon>
        <taxon>Leifsonia</taxon>
    </lineage>
</organism>
<dbReference type="InterPro" id="IPR013249">
    <property type="entry name" value="RNA_pol_sigma70_r4_t2"/>
</dbReference>
<dbReference type="GO" id="GO:0006352">
    <property type="term" value="P:DNA-templated transcription initiation"/>
    <property type="evidence" value="ECO:0007669"/>
    <property type="project" value="InterPro"/>
</dbReference>
<dbReference type="PANTHER" id="PTHR43133">
    <property type="entry name" value="RNA POLYMERASE ECF-TYPE SIGMA FACTO"/>
    <property type="match status" value="1"/>
</dbReference>
<dbReference type="InterPro" id="IPR013324">
    <property type="entry name" value="RNA_pol_sigma_r3/r4-like"/>
</dbReference>
<comment type="similarity">
    <text evidence="1">Belongs to the sigma-70 factor family. ECF subfamily.</text>
</comment>
<dbReference type="Proteomes" id="UP000474967">
    <property type="component" value="Unassembled WGS sequence"/>
</dbReference>
<dbReference type="PANTHER" id="PTHR43133:SF25">
    <property type="entry name" value="RNA POLYMERASE SIGMA FACTOR RFAY-RELATED"/>
    <property type="match status" value="1"/>
</dbReference>
<protein>
    <submittedName>
        <fullName evidence="7">RNA polymerase sigma factor</fullName>
    </submittedName>
</protein>
<dbReference type="SUPFAM" id="SSF88659">
    <property type="entry name" value="Sigma3 and sigma4 domains of RNA polymerase sigma factors"/>
    <property type="match status" value="1"/>
</dbReference>
<accession>A0A6L9XYD9</accession>
<evidence type="ECO:0000256" key="2">
    <source>
        <dbReference type="ARBA" id="ARBA00023015"/>
    </source>
</evidence>
<dbReference type="EMBL" id="JAAGWY010000002">
    <property type="protein sequence ID" value="NEN06450.1"/>
    <property type="molecule type" value="Genomic_DNA"/>
</dbReference>
<dbReference type="NCBIfam" id="TIGR02937">
    <property type="entry name" value="sigma70-ECF"/>
    <property type="match status" value="1"/>
</dbReference>
<comment type="caution">
    <text evidence="7">The sequence shown here is derived from an EMBL/GenBank/DDBJ whole genome shotgun (WGS) entry which is preliminary data.</text>
</comment>
<feature type="domain" description="RNA polymerase sigma factor 70 region 4 type 2" evidence="6">
    <location>
        <begin position="125"/>
        <end position="176"/>
    </location>
</feature>
<dbReference type="Pfam" id="PF08281">
    <property type="entry name" value="Sigma70_r4_2"/>
    <property type="match status" value="1"/>
</dbReference>
<gene>
    <name evidence="7" type="ORF">G3T36_11265</name>
</gene>
<dbReference type="InterPro" id="IPR039425">
    <property type="entry name" value="RNA_pol_sigma-70-like"/>
</dbReference>
<dbReference type="GO" id="GO:0003677">
    <property type="term" value="F:DNA binding"/>
    <property type="evidence" value="ECO:0007669"/>
    <property type="project" value="InterPro"/>
</dbReference>
<evidence type="ECO:0000256" key="1">
    <source>
        <dbReference type="ARBA" id="ARBA00010641"/>
    </source>
</evidence>
<dbReference type="CDD" id="cd06171">
    <property type="entry name" value="Sigma70_r4"/>
    <property type="match status" value="1"/>
</dbReference>
<dbReference type="InterPro" id="IPR007627">
    <property type="entry name" value="RNA_pol_sigma70_r2"/>
</dbReference>
<keyword evidence="8" id="KW-1185">Reference proteome</keyword>
<dbReference type="GO" id="GO:0016987">
    <property type="term" value="F:sigma factor activity"/>
    <property type="evidence" value="ECO:0007669"/>
    <property type="project" value="UniProtKB-KW"/>
</dbReference>
<feature type="domain" description="RNA polymerase sigma-70 region 2" evidence="5">
    <location>
        <begin position="24"/>
        <end position="92"/>
    </location>
</feature>
<evidence type="ECO:0000313" key="7">
    <source>
        <dbReference type="EMBL" id="NEN06450.1"/>
    </source>
</evidence>
<evidence type="ECO:0000256" key="3">
    <source>
        <dbReference type="ARBA" id="ARBA00023082"/>
    </source>
</evidence>
<keyword evidence="2" id="KW-0805">Transcription regulation</keyword>
<dbReference type="Pfam" id="PF04542">
    <property type="entry name" value="Sigma70_r2"/>
    <property type="match status" value="1"/>
</dbReference>
<dbReference type="Gene3D" id="1.10.10.10">
    <property type="entry name" value="Winged helix-like DNA-binding domain superfamily/Winged helix DNA-binding domain"/>
    <property type="match status" value="1"/>
</dbReference>
<evidence type="ECO:0000256" key="4">
    <source>
        <dbReference type="ARBA" id="ARBA00023163"/>
    </source>
</evidence>
<sequence length="193" mass="21283">MDESADGTLLAAAINGDGQAFGRLYDRHRDRVFRHVLRLSDSRSDAEDLVALVFVEAWRRQGSVRVVEGSVLPWLLVTANNLARNERRARRRYRAVLPRIAPPVPEPDHADEIAERLGAVERATAVRSAFDRLGPRDQEILAPCVLDELSTSEVAATLGVPVGTVKSRLSRAKQRLAAGIDGDIRLDSVWSSL</sequence>
<dbReference type="SUPFAM" id="SSF88946">
    <property type="entry name" value="Sigma2 domain of RNA polymerase sigma factors"/>
    <property type="match status" value="1"/>
</dbReference>
<dbReference type="InterPro" id="IPR013325">
    <property type="entry name" value="RNA_pol_sigma_r2"/>
</dbReference>